<dbReference type="GO" id="GO:0006633">
    <property type="term" value="P:fatty acid biosynthetic process"/>
    <property type="evidence" value="ECO:0007669"/>
    <property type="project" value="TreeGrafter"/>
</dbReference>
<feature type="domain" description="Ketoreductase (KR)" evidence="1">
    <location>
        <begin position="1"/>
        <end position="78"/>
    </location>
</feature>
<organism evidence="2 3">
    <name type="scientific">Penicillium nalgiovense</name>
    <dbReference type="NCBI Taxonomy" id="60175"/>
    <lineage>
        <taxon>Eukaryota</taxon>
        <taxon>Fungi</taxon>
        <taxon>Dikarya</taxon>
        <taxon>Ascomycota</taxon>
        <taxon>Pezizomycotina</taxon>
        <taxon>Eurotiomycetes</taxon>
        <taxon>Eurotiomycetidae</taxon>
        <taxon>Eurotiales</taxon>
        <taxon>Aspergillaceae</taxon>
        <taxon>Penicillium</taxon>
    </lineage>
</organism>
<evidence type="ECO:0000313" key="2">
    <source>
        <dbReference type="EMBL" id="OQE71610.1"/>
    </source>
</evidence>
<dbReference type="SUPFAM" id="SSF51735">
    <property type="entry name" value="NAD(P)-binding Rossmann-fold domains"/>
    <property type="match status" value="1"/>
</dbReference>
<dbReference type="Proteomes" id="UP000191691">
    <property type="component" value="Unassembled WGS sequence"/>
</dbReference>
<dbReference type="GO" id="GO:0044550">
    <property type="term" value="P:secondary metabolite biosynthetic process"/>
    <property type="evidence" value="ECO:0007669"/>
    <property type="project" value="TreeGrafter"/>
</dbReference>
<dbReference type="STRING" id="60175.A0A1V6X8X5"/>
<evidence type="ECO:0000259" key="1">
    <source>
        <dbReference type="Pfam" id="PF08659"/>
    </source>
</evidence>
<name>A0A1V6X8X5_PENNA</name>
<dbReference type="Pfam" id="PF08659">
    <property type="entry name" value="KR"/>
    <property type="match status" value="1"/>
</dbReference>
<dbReference type="InterPro" id="IPR036291">
    <property type="entry name" value="NAD(P)-bd_dom_sf"/>
</dbReference>
<evidence type="ECO:0000313" key="3">
    <source>
        <dbReference type="Proteomes" id="UP000191691"/>
    </source>
</evidence>
<keyword evidence="3" id="KW-1185">Reference proteome</keyword>
<dbReference type="InterPro" id="IPR050091">
    <property type="entry name" value="PKS_NRPS_Biosynth_Enz"/>
</dbReference>
<dbReference type="Gene3D" id="3.40.50.720">
    <property type="entry name" value="NAD(P)-binding Rossmann-like Domain"/>
    <property type="match status" value="1"/>
</dbReference>
<dbReference type="AlphaFoldDB" id="A0A1V6X8X5"/>
<proteinExistence type="predicted"/>
<gene>
    <name evidence="2" type="ORF">PENNAL_c0102G07793</name>
</gene>
<dbReference type="GO" id="GO:0004312">
    <property type="term" value="F:fatty acid synthase activity"/>
    <property type="evidence" value="ECO:0007669"/>
    <property type="project" value="TreeGrafter"/>
</dbReference>
<dbReference type="EMBL" id="MOOB01000102">
    <property type="protein sequence ID" value="OQE71610.1"/>
    <property type="molecule type" value="Genomic_DNA"/>
</dbReference>
<protein>
    <recommendedName>
        <fullName evidence="1">Ketoreductase (KR) domain-containing protein</fullName>
    </recommendedName>
</protein>
<comment type="caution">
    <text evidence="2">The sequence shown here is derived from an EMBL/GenBank/DDBJ whole genome shotgun (WGS) entry which is preliminary data.</text>
</comment>
<reference evidence="3" key="1">
    <citation type="journal article" date="2017" name="Nat. Microbiol.">
        <title>Global analysis of biosynthetic gene clusters reveals vast potential of secondary metabolite production in Penicillium species.</title>
        <authorList>
            <person name="Nielsen J.C."/>
            <person name="Grijseels S."/>
            <person name="Prigent S."/>
            <person name="Ji B."/>
            <person name="Dainat J."/>
            <person name="Nielsen K.F."/>
            <person name="Frisvad J.C."/>
            <person name="Workman M."/>
            <person name="Nielsen J."/>
        </authorList>
    </citation>
    <scope>NUCLEOTIDE SEQUENCE [LARGE SCALE GENOMIC DNA]</scope>
    <source>
        <strain evidence="3">IBT 13039</strain>
    </source>
</reference>
<accession>A0A1V6X8X5</accession>
<dbReference type="PANTHER" id="PTHR43775:SF29">
    <property type="entry name" value="ASPERFURANONE POLYKETIDE SYNTHASE AFOG-RELATED"/>
    <property type="match status" value="1"/>
</dbReference>
<dbReference type="InterPro" id="IPR013968">
    <property type="entry name" value="PKS_KR"/>
</dbReference>
<sequence>MTSTAFEASVRSKARGSWNPHEVLPNDLDFLVLLSSSGSIIGNRGQGNYNVDNTFQDALAYYRRFRGLRGTSLDLGHMLDVGVIAERMDDLFAGSLRAAFGN</sequence>
<dbReference type="PANTHER" id="PTHR43775">
    <property type="entry name" value="FATTY ACID SYNTHASE"/>
    <property type="match status" value="1"/>
</dbReference>